<keyword evidence="2" id="KW-0238">DNA-binding</keyword>
<dbReference type="EMBL" id="PUIO01000017">
    <property type="protein sequence ID" value="PQP23943.1"/>
    <property type="molecule type" value="Genomic_DNA"/>
</dbReference>
<dbReference type="InterPro" id="IPR036390">
    <property type="entry name" value="WH_DNA-bd_sf"/>
</dbReference>
<dbReference type="Pfam" id="PF01614">
    <property type="entry name" value="IclR_C"/>
    <property type="match status" value="1"/>
</dbReference>
<sequence>MPARPHRTVDRVIEILETVSLSPRGVTLAELTTALDAAKSSVQELTNGLLARGYLLEEERRFHLGPGPFVLAARANKLAALSLDHQFVAELGEVLGCTVLVAVRVGDAIVFTDLAGEESPSLTFVARTHARRPLYTTAAGKTVLANVPDDEMYRLLDLAAPEQTGEVRQFLTELPEIRSRRLAFNRGVTLADAYAVATPLLAPDGSLIAAISAAVDASAAEGLDDIGEKLKKAVASLGPQYGLKLS</sequence>
<dbReference type="GO" id="GO:0045892">
    <property type="term" value="P:negative regulation of DNA-templated transcription"/>
    <property type="evidence" value="ECO:0007669"/>
    <property type="project" value="TreeGrafter"/>
</dbReference>
<comment type="caution">
    <text evidence="6">The sequence shown here is derived from an EMBL/GenBank/DDBJ whole genome shotgun (WGS) entry which is preliminary data.</text>
</comment>
<dbReference type="PROSITE" id="PS51077">
    <property type="entry name" value="HTH_ICLR"/>
    <property type="match status" value="1"/>
</dbReference>
<gene>
    <name evidence="6" type="ORF">C5613_16190</name>
</gene>
<accession>A0A2S8JAF8</accession>
<dbReference type="Pfam" id="PF09339">
    <property type="entry name" value="HTH_IclR"/>
    <property type="match status" value="1"/>
</dbReference>
<dbReference type="Proteomes" id="UP000239290">
    <property type="component" value="Unassembled WGS sequence"/>
</dbReference>
<dbReference type="InterPro" id="IPR029016">
    <property type="entry name" value="GAF-like_dom_sf"/>
</dbReference>
<dbReference type="PROSITE" id="PS51078">
    <property type="entry name" value="ICLR_ED"/>
    <property type="match status" value="1"/>
</dbReference>
<dbReference type="PANTHER" id="PTHR30136">
    <property type="entry name" value="HELIX-TURN-HELIX TRANSCRIPTIONAL REGULATOR, ICLR FAMILY"/>
    <property type="match status" value="1"/>
</dbReference>
<dbReference type="InterPro" id="IPR036388">
    <property type="entry name" value="WH-like_DNA-bd_sf"/>
</dbReference>
<keyword evidence="1" id="KW-0805">Transcription regulation</keyword>
<evidence type="ECO:0000313" key="6">
    <source>
        <dbReference type="EMBL" id="PQP23943.1"/>
    </source>
</evidence>
<dbReference type="InterPro" id="IPR005471">
    <property type="entry name" value="Tscrpt_reg_IclR_N"/>
</dbReference>
<evidence type="ECO:0000259" key="4">
    <source>
        <dbReference type="PROSITE" id="PS51077"/>
    </source>
</evidence>
<dbReference type="RefSeq" id="WP_105415876.1">
    <property type="nucleotide sequence ID" value="NZ_PUIO01000017.1"/>
</dbReference>
<dbReference type="GO" id="GO:0003700">
    <property type="term" value="F:DNA-binding transcription factor activity"/>
    <property type="evidence" value="ECO:0007669"/>
    <property type="project" value="TreeGrafter"/>
</dbReference>
<dbReference type="InterPro" id="IPR014757">
    <property type="entry name" value="Tscrpt_reg_IclR_C"/>
</dbReference>
<evidence type="ECO:0000256" key="3">
    <source>
        <dbReference type="ARBA" id="ARBA00023163"/>
    </source>
</evidence>
<protein>
    <submittedName>
        <fullName evidence="6">IclR family transcriptional regulator</fullName>
    </submittedName>
</protein>
<dbReference type="Gene3D" id="3.30.450.40">
    <property type="match status" value="1"/>
</dbReference>
<proteinExistence type="predicted"/>
<name>A0A2S8JAF8_RHOOP</name>
<dbReference type="GO" id="GO:0003677">
    <property type="term" value="F:DNA binding"/>
    <property type="evidence" value="ECO:0007669"/>
    <property type="project" value="UniProtKB-KW"/>
</dbReference>
<evidence type="ECO:0000259" key="5">
    <source>
        <dbReference type="PROSITE" id="PS51078"/>
    </source>
</evidence>
<organism evidence="6 7">
    <name type="scientific">Rhodococcus opacus</name>
    <name type="common">Nocardia opaca</name>
    <dbReference type="NCBI Taxonomy" id="37919"/>
    <lineage>
        <taxon>Bacteria</taxon>
        <taxon>Bacillati</taxon>
        <taxon>Actinomycetota</taxon>
        <taxon>Actinomycetes</taxon>
        <taxon>Mycobacteriales</taxon>
        <taxon>Nocardiaceae</taxon>
        <taxon>Rhodococcus</taxon>
    </lineage>
</organism>
<dbReference type="SUPFAM" id="SSF55781">
    <property type="entry name" value="GAF domain-like"/>
    <property type="match status" value="1"/>
</dbReference>
<dbReference type="AlphaFoldDB" id="A0A2S8JAF8"/>
<evidence type="ECO:0000256" key="1">
    <source>
        <dbReference type="ARBA" id="ARBA00023015"/>
    </source>
</evidence>
<feature type="domain" description="IclR-ED" evidence="5">
    <location>
        <begin position="60"/>
        <end position="243"/>
    </location>
</feature>
<evidence type="ECO:0000256" key="2">
    <source>
        <dbReference type="ARBA" id="ARBA00023125"/>
    </source>
</evidence>
<dbReference type="Gene3D" id="1.10.10.10">
    <property type="entry name" value="Winged helix-like DNA-binding domain superfamily/Winged helix DNA-binding domain"/>
    <property type="match status" value="1"/>
</dbReference>
<evidence type="ECO:0000313" key="7">
    <source>
        <dbReference type="Proteomes" id="UP000239290"/>
    </source>
</evidence>
<dbReference type="InterPro" id="IPR050707">
    <property type="entry name" value="HTH_MetabolicPath_Reg"/>
</dbReference>
<keyword evidence="3" id="KW-0804">Transcription</keyword>
<dbReference type="PANTHER" id="PTHR30136:SF35">
    <property type="entry name" value="HTH-TYPE TRANSCRIPTIONAL REGULATOR RV1719"/>
    <property type="match status" value="1"/>
</dbReference>
<feature type="domain" description="HTH iclR-type" evidence="4">
    <location>
        <begin position="6"/>
        <end position="66"/>
    </location>
</feature>
<reference evidence="7" key="1">
    <citation type="submission" date="2018-02" db="EMBL/GenBank/DDBJ databases">
        <title>Draft genome sequencing of Rhodococcus opacus KU647198.</title>
        <authorList>
            <person name="Zheng B.-X."/>
        </authorList>
    </citation>
    <scope>NUCLEOTIDE SEQUENCE [LARGE SCALE GENOMIC DNA]</scope>
    <source>
        <strain evidence="7">04-OD7</strain>
    </source>
</reference>
<dbReference type="SUPFAM" id="SSF46785">
    <property type="entry name" value="Winged helix' DNA-binding domain"/>
    <property type="match status" value="1"/>
</dbReference>